<comment type="subcellular location">
    <subcellularLocation>
        <location evidence="1">Membrane</location>
    </subcellularLocation>
</comment>
<dbReference type="InterPro" id="IPR019533">
    <property type="entry name" value="Peptidase_S26"/>
</dbReference>
<dbReference type="STRING" id="1227498.C492_21110"/>
<feature type="transmembrane region" description="Helical" evidence="5">
    <location>
        <begin position="344"/>
        <end position="371"/>
    </location>
</feature>
<gene>
    <name evidence="6" type="ORF">C492_21110</name>
</gene>
<dbReference type="Proteomes" id="UP000011531">
    <property type="component" value="Unassembled WGS sequence"/>
</dbReference>
<dbReference type="AlphaFoldDB" id="L9WSC6"/>
<evidence type="ECO:0000256" key="3">
    <source>
        <dbReference type="ARBA" id="ARBA00022989"/>
    </source>
</evidence>
<protein>
    <submittedName>
        <fullName evidence="6">Signal peptidase I</fullName>
    </submittedName>
</protein>
<dbReference type="GO" id="GO:0016020">
    <property type="term" value="C:membrane"/>
    <property type="evidence" value="ECO:0007669"/>
    <property type="project" value="UniProtKB-SubCell"/>
</dbReference>
<evidence type="ECO:0000313" key="7">
    <source>
        <dbReference type="Proteomes" id="UP000011531"/>
    </source>
</evidence>
<dbReference type="InterPro" id="IPR001733">
    <property type="entry name" value="Peptidase_S26B"/>
</dbReference>
<feature type="transmembrane region" description="Helical" evidence="5">
    <location>
        <begin position="173"/>
        <end position="193"/>
    </location>
</feature>
<dbReference type="GO" id="GO:0004252">
    <property type="term" value="F:serine-type endopeptidase activity"/>
    <property type="evidence" value="ECO:0007669"/>
    <property type="project" value="InterPro"/>
</dbReference>
<evidence type="ECO:0000256" key="1">
    <source>
        <dbReference type="ARBA" id="ARBA00004370"/>
    </source>
</evidence>
<feature type="transmembrane region" description="Helical" evidence="5">
    <location>
        <begin position="12"/>
        <end position="34"/>
    </location>
</feature>
<evidence type="ECO:0000256" key="4">
    <source>
        <dbReference type="ARBA" id="ARBA00023136"/>
    </source>
</evidence>
<dbReference type="SUPFAM" id="SSF51306">
    <property type="entry name" value="LexA/Signal peptidase"/>
    <property type="match status" value="1"/>
</dbReference>
<comment type="caution">
    <text evidence="6">The sequence shown here is derived from an EMBL/GenBank/DDBJ whole genome shotgun (WGS) entry which is preliminary data.</text>
</comment>
<keyword evidence="4 5" id="KW-0472">Membrane</keyword>
<dbReference type="OrthoDB" id="50404at2157"/>
<sequence>MSTQHQGGPLRVAKLAAIGVVALALLTIVAGHVLGVPIGLSYVETGSMEPTIETGDGFVAVPSAVAGPIEEGDVIVFDAREIEGGGLTTHRVVETTDQGYVTQGDANPFPDQDSGEPVVTDGQVAATALQINDEVVTIPQLGTAVMGLESGLESGQRWLASTLGTTAVLGTQGLSNLLLAFGLVVLGVSLTLERRNSATRERTRERSRTDVHDARTLVLGLAALLVVVSLATTVAMSGTTETGIVSAEFDSERPDVIPAGETESREYELSNGGLLPTVTIVEPASEGVAVDERATLGYGESATATVTYTAPSETGYYLRSVSERTYFAVLPEPMIATLHGIHPWVAMASVTAVLTGMVVAPLALLVGTGTIRTRSRSRSRSSGGVND</sequence>
<dbReference type="PATRIC" id="fig|1227498.3.peg.4182"/>
<evidence type="ECO:0000256" key="2">
    <source>
        <dbReference type="ARBA" id="ARBA00022692"/>
    </source>
</evidence>
<evidence type="ECO:0000256" key="5">
    <source>
        <dbReference type="SAM" id="Phobius"/>
    </source>
</evidence>
<name>L9WSC6_9EURY</name>
<keyword evidence="7" id="KW-1185">Reference proteome</keyword>
<keyword evidence="2 5" id="KW-0812">Transmembrane</keyword>
<organism evidence="6 7">
    <name type="scientific">Natronococcus jeotgali DSM 18795</name>
    <dbReference type="NCBI Taxonomy" id="1227498"/>
    <lineage>
        <taxon>Archaea</taxon>
        <taxon>Methanobacteriati</taxon>
        <taxon>Methanobacteriota</taxon>
        <taxon>Stenosarchaea group</taxon>
        <taxon>Halobacteria</taxon>
        <taxon>Halobacteriales</taxon>
        <taxon>Natrialbaceae</taxon>
        <taxon>Natronococcus</taxon>
    </lineage>
</organism>
<accession>L9WSC6</accession>
<evidence type="ECO:0000313" key="6">
    <source>
        <dbReference type="EMBL" id="ELY51213.1"/>
    </source>
</evidence>
<proteinExistence type="predicted"/>
<dbReference type="InterPro" id="IPR036286">
    <property type="entry name" value="LexA/Signal_pep-like_sf"/>
</dbReference>
<dbReference type="EMBL" id="AOIA01000163">
    <property type="protein sequence ID" value="ELY51213.1"/>
    <property type="molecule type" value="Genomic_DNA"/>
</dbReference>
<dbReference type="GO" id="GO:0006465">
    <property type="term" value="P:signal peptide processing"/>
    <property type="evidence" value="ECO:0007669"/>
    <property type="project" value="InterPro"/>
</dbReference>
<dbReference type="CDD" id="cd06530">
    <property type="entry name" value="S26_SPase_I"/>
    <property type="match status" value="1"/>
</dbReference>
<dbReference type="NCBIfam" id="TIGR02228">
    <property type="entry name" value="sigpep_I_arch"/>
    <property type="match status" value="1"/>
</dbReference>
<feature type="transmembrane region" description="Helical" evidence="5">
    <location>
        <begin position="214"/>
        <end position="236"/>
    </location>
</feature>
<dbReference type="RefSeq" id="WP_008427112.1">
    <property type="nucleotide sequence ID" value="NZ_AOIA01000163.1"/>
</dbReference>
<keyword evidence="3 5" id="KW-1133">Transmembrane helix</keyword>
<reference evidence="6 7" key="1">
    <citation type="journal article" date="2014" name="PLoS Genet.">
        <title>Phylogenetically driven sequencing of extremely halophilic archaea reveals strategies for static and dynamic osmo-response.</title>
        <authorList>
            <person name="Becker E.A."/>
            <person name="Seitzer P.M."/>
            <person name="Tritt A."/>
            <person name="Larsen D."/>
            <person name="Krusor M."/>
            <person name="Yao A.I."/>
            <person name="Wu D."/>
            <person name="Madern D."/>
            <person name="Eisen J.A."/>
            <person name="Darling A.E."/>
            <person name="Facciotti M.T."/>
        </authorList>
    </citation>
    <scope>NUCLEOTIDE SEQUENCE [LARGE SCALE GENOMIC DNA]</scope>
    <source>
        <strain evidence="6 7">DSM 18795</strain>
    </source>
</reference>